<evidence type="ECO:0000313" key="5">
    <source>
        <dbReference type="Proteomes" id="UP000494256"/>
    </source>
</evidence>
<evidence type="ECO:0000313" key="3">
    <source>
        <dbReference type="EMBL" id="CAB3249878.1"/>
    </source>
</evidence>
<protein>
    <submittedName>
        <fullName evidence="2">Uncharacterized protein</fullName>
    </submittedName>
</protein>
<name>A0A8S0ZEL7_ARCPL</name>
<gene>
    <name evidence="3" type="ORF">APLA_LOCUS12354</name>
    <name evidence="2" type="ORF">APLA_LOCUS5004</name>
</gene>
<evidence type="ECO:0000313" key="4">
    <source>
        <dbReference type="Proteomes" id="UP000494106"/>
    </source>
</evidence>
<comment type="caution">
    <text evidence="2">The sequence shown here is derived from an EMBL/GenBank/DDBJ whole genome shotgun (WGS) entry which is preliminary data.</text>
</comment>
<dbReference type="EMBL" id="CADEBD010000288">
    <property type="protein sequence ID" value="CAB3231159.1"/>
    <property type="molecule type" value="Genomic_DNA"/>
</dbReference>
<dbReference type="Proteomes" id="UP000494106">
    <property type="component" value="Unassembled WGS sequence"/>
</dbReference>
<dbReference type="Proteomes" id="UP000494256">
    <property type="component" value="Unassembled WGS sequence"/>
</dbReference>
<feature type="compositionally biased region" description="Polar residues" evidence="1">
    <location>
        <begin position="9"/>
        <end position="23"/>
    </location>
</feature>
<feature type="region of interest" description="Disordered" evidence="1">
    <location>
        <begin position="1"/>
        <end position="41"/>
    </location>
</feature>
<accession>A0A8S0ZEL7</accession>
<sequence>MTHEKRGKPSNSAGAGKFSNTFMNEPPDPGGMVPPAGAFVTISNESGMDSDQLVEETFPQDTNTCDTDYFKSVLLQAADIVKRKPRNNKLSSPPWWDEECTSAISRRNLAEKNYRINMSLENYDALLEIMNEARKLFKKKKFEGWRNFCSSLSPETHSQRDPLLNAVFTLRSLF</sequence>
<proteinExistence type="predicted"/>
<evidence type="ECO:0000313" key="2">
    <source>
        <dbReference type="EMBL" id="CAB3231159.1"/>
    </source>
</evidence>
<dbReference type="AlphaFoldDB" id="A0A8S0ZEL7"/>
<keyword evidence="4" id="KW-1185">Reference proteome</keyword>
<reference evidence="4 5" key="1">
    <citation type="submission" date="2020-04" db="EMBL/GenBank/DDBJ databases">
        <authorList>
            <person name="Wallbank WR R."/>
            <person name="Pardo Diaz C."/>
            <person name="Kozak K."/>
            <person name="Martin S."/>
            <person name="Jiggins C."/>
            <person name="Moest M."/>
            <person name="Warren A I."/>
            <person name="Byers J.R.P. K."/>
            <person name="Montejo-Kovacevich G."/>
            <person name="Yen C E."/>
        </authorList>
    </citation>
    <scope>NUCLEOTIDE SEQUENCE [LARGE SCALE GENOMIC DNA]</scope>
</reference>
<organism evidence="2 5">
    <name type="scientific">Arctia plantaginis</name>
    <name type="common">Wood tiger moth</name>
    <name type="synonym">Phalaena plantaginis</name>
    <dbReference type="NCBI Taxonomy" id="874455"/>
    <lineage>
        <taxon>Eukaryota</taxon>
        <taxon>Metazoa</taxon>
        <taxon>Ecdysozoa</taxon>
        <taxon>Arthropoda</taxon>
        <taxon>Hexapoda</taxon>
        <taxon>Insecta</taxon>
        <taxon>Pterygota</taxon>
        <taxon>Neoptera</taxon>
        <taxon>Endopterygota</taxon>
        <taxon>Lepidoptera</taxon>
        <taxon>Glossata</taxon>
        <taxon>Ditrysia</taxon>
        <taxon>Noctuoidea</taxon>
        <taxon>Erebidae</taxon>
        <taxon>Arctiinae</taxon>
        <taxon>Arctia</taxon>
    </lineage>
</organism>
<evidence type="ECO:0000256" key="1">
    <source>
        <dbReference type="SAM" id="MobiDB-lite"/>
    </source>
</evidence>
<dbReference type="OrthoDB" id="8058536at2759"/>
<dbReference type="EMBL" id="CADEBC010000540">
    <property type="protein sequence ID" value="CAB3249878.1"/>
    <property type="molecule type" value="Genomic_DNA"/>
</dbReference>